<protein>
    <recommendedName>
        <fullName evidence="4">SAM domain-containing protein</fullName>
    </recommendedName>
</protein>
<evidence type="ECO:0008006" key="4">
    <source>
        <dbReference type="Google" id="ProtNLM"/>
    </source>
</evidence>
<evidence type="ECO:0000313" key="3">
    <source>
        <dbReference type="Proteomes" id="UP000324748"/>
    </source>
</evidence>
<feature type="compositionally biased region" description="Polar residues" evidence="1">
    <location>
        <begin position="419"/>
        <end position="431"/>
    </location>
</feature>
<gene>
    <name evidence="2" type="ORF">PGT21_001223</name>
</gene>
<feature type="region of interest" description="Disordered" evidence="1">
    <location>
        <begin position="512"/>
        <end position="543"/>
    </location>
</feature>
<sequence length="712" mass="78121">MLNLNPVKISGSITSFSFFGFDHSSLLLLSLQDREDDPQELKLIFIKYQIPAAGDDGLVGNLPLVCRQSVVNTICHLLNPVSGLTAIWRQGRWDRSSASGLSERALAGVLSIRSSICRLTGGPFFAGQSWLGGVRQIDGRIFSQLPAACNRRVLAPPEDLDLPQQYTDTGLFACHPPLPRSNLFDLLVTNTMGPGDYSDYLDGLQSLDQISNWLDDQSPGDESRGLASRSASVTNTQQERINPENNVNNDKDGEDFKVSIDYKLFVTVKKNKPKPTNTRGGNKRKAGTTETADKYAKLFSTPNKLSFTWNASQTSLVAFKEATLEVLRALEPGRVFGHLEKQERDKNLCWYAIIPYGGQFVEKNQTMLDNSKIFTNFLNVAEGKGEARINLVQNDPKTIAERNEALRQLSEQDKDNSDDQSTQGEPTAGASFNKQVIENMWLLRATHMPSEKLTGSMELPVMIDPNDRNRFIALSPDRISLWARAMATNNEVTVDNPPKSPAFRFQTKGEFNGTTSGAQEHGGDANEAGGGTREESGGLARTPGSIRSAAGISSASGSTNHINLSPIQMGMAAWPPASPWGWGPPPNFYFPYGGMSNGLSNHNAPPAWPSNLFLANNPHLAPGTTNSGPVSLPPASDENVDINDYLSFCHIDQSCDSVNKAIVDYGITHYQEFENIKPEELESLGVKKSKARLLVSNTKKYARTLKKRRLNN</sequence>
<evidence type="ECO:0000313" key="2">
    <source>
        <dbReference type="EMBL" id="KAA1090437.1"/>
    </source>
</evidence>
<reference evidence="2 3" key="1">
    <citation type="submission" date="2019-05" db="EMBL/GenBank/DDBJ databases">
        <title>Emergence of the Ug99 lineage of the wheat stem rust pathogen through somatic hybridization.</title>
        <authorList>
            <person name="Li F."/>
            <person name="Upadhyaya N.M."/>
            <person name="Sperschneider J."/>
            <person name="Matny O."/>
            <person name="Nguyen-Phuc H."/>
            <person name="Mago R."/>
            <person name="Raley C."/>
            <person name="Miller M.E."/>
            <person name="Silverstein K.A.T."/>
            <person name="Henningsen E."/>
            <person name="Hirsch C.D."/>
            <person name="Visser B."/>
            <person name="Pretorius Z.A."/>
            <person name="Steffenson B.J."/>
            <person name="Schwessinger B."/>
            <person name="Dodds P.N."/>
            <person name="Figueroa M."/>
        </authorList>
    </citation>
    <scope>NUCLEOTIDE SEQUENCE [LARGE SCALE GENOMIC DNA]</scope>
    <source>
        <strain evidence="2">21-0</strain>
    </source>
</reference>
<dbReference type="OrthoDB" id="2498281at2759"/>
<dbReference type="Proteomes" id="UP000324748">
    <property type="component" value="Unassembled WGS sequence"/>
</dbReference>
<proteinExistence type="predicted"/>
<name>A0A5B0NMF7_PUCGR</name>
<comment type="caution">
    <text evidence="2">The sequence shown here is derived from an EMBL/GenBank/DDBJ whole genome shotgun (WGS) entry which is preliminary data.</text>
</comment>
<organism evidence="2 3">
    <name type="scientific">Puccinia graminis f. sp. tritici</name>
    <dbReference type="NCBI Taxonomy" id="56615"/>
    <lineage>
        <taxon>Eukaryota</taxon>
        <taxon>Fungi</taxon>
        <taxon>Dikarya</taxon>
        <taxon>Basidiomycota</taxon>
        <taxon>Pucciniomycotina</taxon>
        <taxon>Pucciniomycetes</taxon>
        <taxon>Pucciniales</taxon>
        <taxon>Pucciniaceae</taxon>
        <taxon>Puccinia</taxon>
    </lineage>
</organism>
<feature type="compositionally biased region" description="Polar residues" evidence="1">
    <location>
        <begin position="229"/>
        <end position="248"/>
    </location>
</feature>
<feature type="region of interest" description="Disordered" evidence="1">
    <location>
        <begin position="212"/>
        <end position="254"/>
    </location>
</feature>
<feature type="region of interest" description="Disordered" evidence="1">
    <location>
        <begin position="409"/>
        <end position="431"/>
    </location>
</feature>
<accession>A0A5B0NMF7</accession>
<dbReference type="EMBL" id="VSWC01000092">
    <property type="protein sequence ID" value="KAA1090437.1"/>
    <property type="molecule type" value="Genomic_DNA"/>
</dbReference>
<keyword evidence="3" id="KW-1185">Reference proteome</keyword>
<dbReference type="AlphaFoldDB" id="A0A5B0NMF7"/>
<evidence type="ECO:0000256" key="1">
    <source>
        <dbReference type="SAM" id="MobiDB-lite"/>
    </source>
</evidence>